<proteinExistence type="predicted"/>
<feature type="chain" id="PRO_5017220597" evidence="1">
    <location>
        <begin position="29"/>
        <end position="454"/>
    </location>
</feature>
<evidence type="ECO:0000256" key="1">
    <source>
        <dbReference type="SAM" id="SignalP"/>
    </source>
</evidence>
<evidence type="ECO:0000313" key="2">
    <source>
        <dbReference type="EMBL" id="RJR27159.1"/>
    </source>
</evidence>
<comment type="caution">
    <text evidence="2">The sequence shown here is derived from an EMBL/GenBank/DDBJ whole genome shotgun (WGS) entry which is preliminary data.</text>
</comment>
<evidence type="ECO:0000313" key="3">
    <source>
        <dbReference type="Proteomes" id="UP000265540"/>
    </source>
</evidence>
<dbReference type="EMBL" id="QZJF01000016">
    <property type="protein sequence ID" value="RJR27159.1"/>
    <property type="molecule type" value="Genomic_DNA"/>
</dbReference>
<reference evidence="2 3" key="1">
    <citation type="journal article" date="2017" name="ISME J.">
        <title>Energy and carbon metabolisms in a deep terrestrial subsurface fluid microbial community.</title>
        <authorList>
            <person name="Momper L."/>
            <person name="Jungbluth S.P."/>
            <person name="Lee M.D."/>
            <person name="Amend J.P."/>
        </authorList>
    </citation>
    <scope>NUCLEOTIDE SEQUENCE [LARGE SCALE GENOMIC DNA]</scope>
    <source>
        <strain evidence="2">SURF_46</strain>
    </source>
</reference>
<accession>A0A3A4ZD44</accession>
<dbReference type="Proteomes" id="UP000265540">
    <property type="component" value="Unassembled WGS sequence"/>
</dbReference>
<gene>
    <name evidence="2" type="ORF">C4561_03295</name>
</gene>
<protein>
    <submittedName>
        <fullName evidence="2">Uncharacterized protein</fullName>
    </submittedName>
</protein>
<dbReference type="AlphaFoldDB" id="A0A3A4ZD44"/>
<organism evidence="2 3">
    <name type="scientific">candidate division WWE3 bacterium</name>
    <dbReference type="NCBI Taxonomy" id="2053526"/>
    <lineage>
        <taxon>Bacteria</taxon>
        <taxon>Katanobacteria</taxon>
    </lineage>
</organism>
<feature type="signal peptide" evidence="1">
    <location>
        <begin position="1"/>
        <end position="28"/>
    </location>
</feature>
<keyword evidence="1" id="KW-0732">Signal</keyword>
<name>A0A3A4ZD44_UNCKA</name>
<sequence>MKKVLIPLFAALIMLTALMGLMNQSALAETSDLTTDIYLYNDDGQIHAGEVLTTALAFTTQSNVFNFTDQSITATVVFEGFGPEWNPTFDHGSSVSGDFEYDPDAGTAVWNGAIPAQSVGEFWAHSSDNVSWETTSWFTVSLDLDGAAQAARLGVYNPNPEPPPPPVTFSTHVYADDGTNTVGAGEILTTETSYTAGFALYHDSADPVTATITLLPYSEVYSPTAEIGNGLTGEFTCDAVTEICTWSGILNPSDTPSDFWLSIENNAHFSQTIEYQMSWEAEGQQGTEIVSVYNPAEPPPPPTTEFKVYLPLVNNQSSPGSDEEPVLSLDVTASDGENSSRDSGGVLTTSKSFAVNLAAYSLVEEALGTTTVTFSGFDPAWNTTPGQEPGFLPNWTKNPDGSWTWSGTLETGIMAVSEFWVNSPAVSGQHEFTVTVEIEGRLLTYAGHVTVIVP</sequence>